<evidence type="ECO:0000259" key="2">
    <source>
        <dbReference type="Pfam" id="PF13477"/>
    </source>
</evidence>
<dbReference type="PANTHER" id="PTHR12526:SF638">
    <property type="entry name" value="SPORE COAT PROTEIN SA"/>
    <property type="match status" value="1"/>
</dbReference>
<dbReference type="CDD" id="cd03808">
    <property type="entry name" value="GT4_CapM-like"/>
    <property type="match status" value="1"/>
</dbReference>
<dbReference type="GO" id="GO:1901135">
    <property type="term" value="P:carbohydrate derivative metabolic process"/>
    <property type="evidence" value="ECO:0007669"/>
    <property type="project" value="UniProtKB-ARBA"/>
</dbReference>
<dbReference type="InterPro" id="IPR001296">
    <property type="entry name" value="Glyco_trans_1"/>
</dbReference>
<dbReference type="GO" id="GO:0016757">
    <property type="term" value="F:glycosyltransferase activity"/>
    <property type="evidence" value="ECO:0007669"/>
    <property type="project" value="InterPro"/>
</dbReference>
<evidence type="ECO:0000313" key="3">
    <source>
        <dbReference type="EMBL" id="PMM40239.1"/>
    </source>
</evidence>
<dbReference type="RefSeq" id="WP_102554080.1">
    <property type="nucleotide sequence ID" value="NZ_MCZF01000304.1"/>
</dbReference>
<sequence>MLDNKGSTLGNKLVFIVNVDWYFRLHWVERAIYFKSLGYDIHIVGGFYDLEIKNELTSQGFTCHHIPIRRKSIGLIKELSCILRLKAIIKSINPVLIHCITVKPNVYGGILNRTLFRKPIVFGITGLGAIYSSKSVRFTLLKFLVTSFYKFISIRCSRIIFENGDDYQLFSELGILKYNNGIVIKGAGIDLDHFSPSTPIYGRKVLFAARLLRDKGLDVLIEAKTILKERGVDFELNVAGIIDNDVSSAIPLYEIKRWERKGLINWLGNVNDMPRLIKDNDIVCLPTVYGEGVPRILIEAASCQRAIIATDVPGCREIVSHGVNGLLSNPGDAISLADSLQELLESPKLARIFGVNGRKKVEDEFSQQIVFDKTKLVYETLISK</sequence>
<dbReference type="PANTHER" id="PTHR12526">
    <property type="entry name" value="GLYCOSYLTRANSFERASE"/>
    <property type="match status" value="1"/>
</dbReference>
<feature type="domain" description="Glycosyltransferase subfamily 4-like N-terminal" evidence="2">
    <location>
        <begin position="12"/>
        <end position="150"/>
    </location>
</feature>
<evidence type="ECO:0000259" key="1">
    <source>
        <dbReference type="Pfam" id="PF00534"/>
    </source>
</evidence>
<feature type="domain" description="Glycosyl transferase family 1" evidence="1">
    <location>
        <begin position="203"/>
        <end position="359"/>
    </location>
</feature>
<accession>A0A2N7JJ43</accession>
<organism evidence="3 4">
    <name type="scientific">Vibrio splendidus</name>
    <dbReference type="NCBI Taxonomy" id="29497"/>
    <lineage>
        <taxon>Bacteria</taxon>
        <taxon>Pseudomonadati</taxon>
        <taxon>Pseudomonadota</taxon>
        <taxon>Gammaproteobacteria</taxon>
        <taxon>Vibrionales</taxon>
        <taxon>Vibrionaceae</taxon>
        <taxon>Vibrio</taxon>
    </lineage>
</organism>
<dbReference type="InterPro" id="IPR028098">
    <property type="entry name" value="Glyco_trans_4-like_N"/>
</dbReference>
<keyword evidence="3" id="KW-0808">Transferase</keyword>
<dbReference type="EMBL" id="MCZF01000304">
    <property type="protein sequence ID" value="PMM40239.1"/>
    <property type="molecule type" value="Genomic_DNA"/>
</dbReference>
<dbReference type="Pfam" id="PF13477">
    <property type="entry name" value="Glyco_trans_4_2"/>
    <property type="match status" value="1"/>
</dbReference>
<evidence type="ECO:0000313" key="4">
    <source>
        <dbReference type="Proteomes" id="UP000235533"/>
    </source>
</evidence>
<protein>
    <submittedName>
        <fullName evidence="3">Glycosyl transferase</fullName>
    </submittedName>
</protein>
<comment type="caution">
    <text evidence="3">The sequence shown here is derived from an EMBL/GenBank/DDBJ whole genome shotgun (WGS) entry which is preliminary data.</text>
</comment>
<dbReference type="Proteomes" id="UP000235533">
    <property type="component" value="Unassembled WGS sequence"/>
</dbReference>
<dbReference type="Gene3D" id="3.40.50.2000">
    <property type="entry name" value="Glycogen Phosphorylase B"/>
    <property type="match status" value="2"/>
</dbReference>
<dbReference type="SUPFAM" id="SSF53756">
    <property type="entry name" value="UDP-Glycosyltransferase/glycogen phosphorylase"/>
    <property type="match status" value="1"/>
</dbReference>
<proteinExistence type="predicted"/>
<dbReference type="AlphaFoldDB" id="A0A2N7JJ43"/>
<name>A0A2N7JJ43_VIBSP</name>
<gene>
    <name evidence="3" type="ORF">BCT54_12720</name>
</gene>
<reference evidence="4" key="1">
    <citation type="submission" date="2016-07" db="EMBL/GenBank/DDBJ databases">
        <title>Nontailed viruses are major unrecognized killers of bacteria in the ocean.</title>
        <authorList>
            <person name="Kauffman K."/>
            <person name="Hussain F."/>
            <person name="Yang J."/>
            <person name="Arevalo P."/>
            <person name="Brown J."/>
            <person name="Cutler M."/>
            <person name="Kelly L."/>
            <person name="Polz M.F."/>
        </authorList>
    </citation>
    <scope>NUCLEOTIDE SEQUENCE [LARGE SCALE GENOMIC DNA]</scope>
    <source>
        <strain evidence="4">10N.261.48.B5</strain>
    </source>
</reference>
<dbReference type="Pfam" id="PF00534">
    <property type="entry name" value="Glycos_transf_1"/>
    <property type="match status" value="1"/>
</dbReference>